<keyword evidence="4" id="KW-1185">Reference proteome</keyword>
<keyword evidence="1" id="KW-1015">Disulfide bond</keyword>
<sequence>METSLYLTLLISGFYTPSSCLHQYHLITNYMNWTDAQSYCREKYTDLATVDDMEDLNRLITSGSVYDWFWIGLKKGDSLKWHWSLADRCFYREGETEFRNWDTGMPQNGNCAFMSTAGLWNNTSCDDQHHFICYDGKQDTNLTYVLIQENKTWRDAQSYCRQHHTDLVSVRNQTENTEIDQKISLRGLPVWIGLFLDSWIWSDQSDSSFRNWWPVRHSTDQRYNCTWMSTDPSTYYTKWISSPCDNYEPFICHGPAVETTTGPLPTSTNTSTTFSPTTPTITIMTKTEETGGRDSEETLQLKRQVVRVKMTQRDQHLNLRDPSVQDAILQEIRNKLKDQGLPADTKVTWKKQPDGKVFHKEEEESPNKEEGGEEDEEDDKERTLIISATALGIHAPASSATALGTYTLHPAQRQLSAHTRSQPAQRQLSAHTRSIQLSDSSRLLHPRAPASSDTSAIRPAPSSSRQSLGTYTLQPAQRQLSSTYTLQPAQRQLSQHIQAPASSETALSTYTLQPAQRQLSAHTTLHPAQRQLSLAHARSSQLSDTLMHITLHSSATVSQRIRAPPSSATALSTYLRSSQLRDSSHTTRSIQLQRQLSPYCAPAS</sequence>
<proteinExistence type="predicted"/>
<dbReference type="PANTHER" id="PTHR45784">
    <property type="entry name" value="C-TYPE LECTIN DOMAIN FAMILY 20 MEMBER A-RELATED"/>
    <property type="match status" value="1"/>
</dbReference>
<dbReference type="SMART" id="SM00034">
    <property type="entry name" value="CLECT"/>
    <property type="match status" value="2"/>
</dbReference>
<dbReference type="PANTHER" id="PTHR45784:SF5">
    <property type="entry name" value="C-TYPE LECTIN DOMAIN FAMILY 20 MEMBER A-RELATED"/>
    <property type="match status" value="1"/>
</dbReference>
<feature type="compositionally biased region" description="Polar residues" evidence="2">
    <location>
        <begin position="413"/>
        <end position="441"/>
    </location>
</feature>
<dbReference type="InterPro" id="IPR016186">
    <property type="entry name" value="C-type_lectin-like/link_sf"/>
</dbReference>
<feature type="compositionally biased region" description="Polar residues" evidence="2">
    <location>
        <begin position="451"/>
        <end position="470"/>
    </location>
</feature>
<evidence type="ECO:0000259" key="3">
    <source>
        <dbReference type="PROSITE" id="PS50041"/>
    </source>
</evidence>
<accession>A0ABM3EA32</accession>
<dbReference type="InterPro" id="IPR018378">
    <property type="entry name" value="C-type_lectin_CS"/>
</dbReference>
<evidence type="ECO:0000313" key="4">
    <source>
        <dbReference type="Proteomes" id="UP001652741"/>
    </source>
</evidence>
<dbReference type="InterPro" id="IPR001304">
    <property type="entry name" value="C-type_lectin-like"/>
</dbReference>
<evidence type="ECO:0000256" key="1">
    <source>
        <dbReference type="ARBA" id="ARBA00023157"/>
    </source>
</evidence>
<dbReference type="InterPro" id="IPR016187">
    <property type="entry name" value="CTDL_fold"/>
</dbReference>
<protein>
    <recommendedName>
        <fullName evidence="3">C-type lectin domain-containing protein</fullName>
    </recommendedName>
</protein>
<dbReference type="SUPFAM" id="SSF56436">
    <property type="entry name" value="C-type lectin-like"/>
    <property type="match status" value="2"/>
</dbReference>
<dbReference type="GeneID" id="123732708"/>
<dbReference type="Gene3D" id="3.10.100.10">
    <property type="entry name" value="Mannose-Binding Protein A, subunit A"/>
    <property type="match status" value="2"/>
</dbReference>
<dbReference type="Proteomes" id="UP001652741">
    <property type="component" value="Unplaced"/>
</dbReference>
<dbReference type="PROSITE" id="PS50041">
    <property type="entry name" value="C_TYPE_LECTIN_2"/>
    <property type="match status" value="2"/>
</dbReference>
<organism evidence="4 5">
    <name type="scientific">Salmo salar</name>
    <name type="common">Atlantic salmon</name>
    <dbReference type="NCBI Taxonomy" id="8030"/>
    <lineage>
        <taxon>Eukaryota</taxon>
        <taxon>Metazoa</taxon>
        <taxon>Chordata</taxon>
        <taxon>Craniata</taxon>
        <taxon>Vertebrata</taxon>
        <taxon>Euteleostomi</taxon>
        <taxon>Actinopterygii</taxon>
        <taxon>Neopterygii</taxon>
        <taxon>Teleostei</taxon>
        <taxon>Protacanthopterygii</taxon>
        <taxon>Salmoniformes</taxon>
        <taxon>Salmonidae</taxon>
        <taxon>Salmoninae</taxon>
        <taxon>Salmo</taxon>
    </lineage>
</organism>
<evidence type="ECO:0000313" key="5">
    <source>
        <dbReference type="RefSeq" id="XP_045567922.1"/>
    </source>
</evidence>
<gene>
    <name evidence="5" type="primary">LOC123732708</name>
</gene>
<feature type="domain" description="C-type lectin" evidence="3">
    <location>
        <begin position="144"/>
        <end position="253"/>
    </location>
</feature>
<feature type="region of interest" description="Disordered" evidence="2">
    <location>
        <begin position="343"/>
        <end position="380"/>
    </location>
</feature>
<feature type="domain" description="C-type lectin" evidence="3">
    <location>
        <begin position="24"/>
        <end position="134"/>
    </location>
</feature>
<feature type="region of interest" description="Disordered" evidence="2">
    <location>
        <begin position="413"/>
        <end position="470"/>
    </location>
</feature>
<dbReference type="Pfam" id="PF00059">
    <property type="entry name" value="Lectin_C"/>
    <property type="match status" value="2"/>
</dbReference>
<reference evidence="5" key="1">
    <citation type="submission" date="2025-08" db="UniProtKB">
        <authorList>
            <consortium name="RefSeq"/>
        </authorList>
    </citation>
    <scope>IDENTIFICATION</scope>
</reference>
<dbReference type="RefSeq" id="XP_045567922.1">
    <property type="nucleotide sequence ID" value="XM_045711966.1"/>
</dbReference>
<feature type="compositionally biased region" description="Basic and acidic residues" evidence="2">
    <location>
        <begin position="351"/>
        <end position="370"/>
    </location>
</feature>
<name>A0ABM3EA32_SALSA</name>
<dbReference type="PROSITE" id="PS00615">
    <property type="entry name" value="C_TYPE_LECTIN_1"/>
    <property type="match status" value="2"/>
</dbReference>
<evidence type="ECO:0000256" key="2">
    <source>
        <dbReference type="SAM" id="MobiDB-lite"/>
    </source>
</evidence>